<dbReference type="PANTHER" id="PTHR43736">
    <property type="entry name" value="ADP-RIBOSE PYROPHOSPHATASE"/>
    <property type="match status" value="1"/>
</dbReference>
<feature type="domain" description="Nudix hydrolase" evidence="1">
    <location>
        <begin position="30"/>
        <end position="168"/>
    </location>
</feature>
<dbReference type="SUPFAM" id="SSF55811">
    <property type="entry name" value="Nudix"/>
    <property type="match status" value="1"/>
</dbReference>
<evidence type="ECO:0000259" key="1">
    <source>
        <dbReference type="PROSITE" id="PS51462"/>
    </source>
</evidence>
<dbReference type="InterPro" id="IPR015797">
    <property type="entry name" value="NUDIX_hydrolase-like_dom_sf"/>
</dbReference>
<keyword evidence="3" id="KW-1185">Reference proteome</keyword>
<name>A0A6A5Y3H4_9PLEO</name>
<dbReference type="OrthoDB" id="276276at2759"/>
<evidence type="ECO:0000313" key="3">
    <source>
        <dbReference type="Proteomes" id="UP000799778"/>
    </source>
</evidence>
<dbReference type="RefSeq" id="XP_033387699.1">
    <property type="nucleotide sequence ID" value="XM_033531694.1"/>
</dbReference>
<reference evidence="2" key="1">
    <citation type="journal article" date="2020" name="Stud. Mycol.">
        <title>101 Dothideomycetes genomes: a test case for predicting lifestyles and emergence of pathogens.</title>
        <authorList>
            <person name="Haridas S."/>
            <person name="Albert R."/>
            <person name="Binder M."/>
            <person name="Bloem J."/>
            <person name="Labutti K."/>
            <person name="Salamov A."/>
            <person name="Andreopoulos B."/>
            <person name="Baker S."/>
            <person name="Barry K."/>
            <person name="Bills G."/>
            <person name="Bluhm B."/>
            <person name="Cannon C."/>
            <person name="Castanera R."/>
            <person name="Culley D."/>
            <person name="Daum C."/>
            <person name="Ezra D."/>
            <person name="Gonzalez J."/>
            <person name="Henrissat B."/>
            <person name="Kuo A."/>
            <person name="Liang C."/>
            <person name="Lipzen A."/>
            <person name="Lutzoni F."/>
            <person name="Magnuson J."/>
            <person name="Mondo S."/>
            <person name="Nolan M."/>
            <person name="Ohm R."/>
            <person name="Pangilinan J."/>
            <person name="Park H.-J."/>
            <person name="Ramirez L."/>
            <person name="Alfaro M."/>
            <person name="Sun H."/>
            <person name="Tritt A."/>
            <person name="Yoshinaga Y."/>
            <person name="Zwiers L.-H."/>
            <person name="Turgeon B."/>
            <person name="Goodwin S."/>
            <person name="Spatafora J."/>
            <person name="Crous P."/>
            <person name="Grigoriev I."/>
        </authorList>
    </citation>
    <scope>NUCLEOTIDE SEQUENCE</scope>
    <source>
        <strain evidence="2">CBS 175.79</strain>
    </source>
</reference>
<dbReference type="AlphaFoldDB" id="A0A6A5Y3H4"/>
<dbReference type="Proteomes" id="UP000799778">
    <property type="component" value="Unassembled WGS sequence"/>
</dbReference>
<gene>
    <name evidence="2" type="ORF">BU24DRAFT_459042</name>
</gene>
<dbReference type="EMBL" id="ML978067">
    <property type="protein sequence ID" value="KAF2019360.1"/>
    <property type="molecule type" value="Genomic_DNA"/>
</dbReference>
<accession>A0A6A5Y3H4</accession>
<proteinExistence type="predicted"/>
<organism evidence="2 3">
    <name type="scientific">Aaosphaeria arxii CBS 175.79</name>
    <dbReference type="NCBI Taxonomy" id="1450172"/>
    <lineage>
        <taxon>Eukaryota</taxon>
        <taxon>Fungi</taxon>
        <taxon>Dikarya</taxon>
        <taxon>Ascomycota</taxon>
        <taxon>Pezizomycotina</taxon>
        <taxon>Dothideomycetes</taxon>
        <taxon>Pleosporomycetidae</taxon>
        <taxon>Pleosporales</taxon>
        <taxon>Pleosporales incertae sedis</taxon>
        <taxon>Aaosphaeria</taxon>
    </lineage>
</organism>
<dbReference type="Gene3D" id="3.90.79.10">
    <property type="entry name" value="Nucleoside Triphosphate Pyrophosphohydrolase"/>
    <property type="match status" value="1"/>
</dbReference>
<dbReference type="Pfam" id="PF00293">
    <property type="entry name" value="NUDIX"/>
    <property type="match status" value="1"/>
</dbReference>
<dbReference type="CDD" id="cd02883">
    <property type="entry name" value="NUDIX_Hydrolase"/>
    <property type="match status" value="1"/>
</dbReference>
<dbReference type="GeneID" id="54289091"/>
<protein>
    <recommendedName>
        <fullName evidence="1">Nudix hydrolase domain-containing protein</fullName>
    </recommendedName>
</protein>
<dbReference type="PANTHER" id="PTHR43736:SF1">
    <property type="entry name" value="DIHYDRONEOPTERIN TRIPHOSPHATE DIPHOSPHATASE"/>
    <property type="match status" value="1"/>
</dbReference>
<dbReference type="InterPro" id="IPR000086">
    <property type="entry name" value="NUDIX_hydrolase_dom"/>
</dbReference>
<dbReference type="PROSITE" id="PS51462">
    <property type="entry name" value="NUDIX"/>
    <property type="match status" value="1"/>
</dbReference>
<sequence length="188" mass="21768">MTAKVPFEYPQSLEEYMVTEKEFLARNPQYTILCSGGAVFNDKDQLLLVQRAKEELAFANFWEIPGGKVDDTDETILHAVAREVKEETGLDVTRFVRKIGEFGWEEFSKRTQETAVWQKLIFEVEVKTFEIQLDPLEHQDYLFATEEEVAQDMAGQVTLRWITPINKELNLEAFKLRRQGNTTRAEAA</sequence>
<evidence type="ECO:0000313" key="2">
    <source>
        <dbReference type="EMBL" id="KAF2019360.1"/>
    </source>
</evidence>